<feature type="non-terminal residue" evidence="2">
    <location>
        <position position="102"/>
    </location>
</feature>
<feature type="coiled-coil region" evidence="1">
    <location>
        <begin position="39"/>
        <end position="80"/>
    </location>
</feature>
<dbReference type="OrthoDB" id="49395at2759"/>
<evidence type="ECO:0000313" key="2">
    <source>
        <dbReference type="EMBL" id="CAB0004797.1"/>
    </source>
</evidence>
<proteinExistence type="predicted"/>
<dbReference type="EMBL" id="CADCXU010015214">
    <property type="protein sequence ID" value="CAB0004797.1"/>
    <property type="molecule type" value="Genomic_DNA"/>
</dbReference>
<keyword evidence="1" id="KW-0175">Coiled coil</keyword>
<protein>
    <submittedName>
        <fullName evidence="2">Uncharacterized protein</fullName>
    </submittedName>
</protein>
<evidence type="ECO:0000256" key="1">
    <source>
        <dbReference type="SAM" id="Coils"/>
    </source>
</evidence>
<dbReference type="Proteomes" id="UP000479000">
    <property type="component" value="Unassembled WGS sequence"/>
</dbReference>
<sequence>MCMEENDQRVMMECIQELDAVGGGALSFSASLSLVDPHVEALVAQLAAANAAKEKADQRIHQLTLQVNMLQEEKSAMYDENQKIMDQLNSRFEPGGGPLTRQ</sequence>
<evidence type="ECO:0000313" key="3">
    <source>
        <dbReference type="Proteomes" id="UP000479000"/>
    </source>
</evidence>
<organism evidence="2 3">
    <name type="scientific">Nesidiocoris tenuis</name>
    <dbReference type="NCBI Taxonomy" id="355587"/>
    <lineage>
        <taxon>Eukaryota</taxon>
        <taxon>Metazoa</taxon>
        <taxon>Ecdysozoa</taxon>
        <taxon>Arthropoda</taxon>
        <taxon>Hexapoda</taxon>
        <taxon>Insecta</taxon>
        <taxon>Pterygota</taxon>
        <taxon>Neoptera</taxon>
        <taxon>Paraneoptera</taxon>
        <taxon>Hemiptera</taxon>
        <taxon>Heteroptera</taxon>
        <taxon>Panheteroptera</taxon>
        <taxon>Cimicomorpha</taxon>
        <taxon>Miridae</taxon>
        <taxon>Dicyphina</taxon>
        <taxon>Nesidiocoris</taxon>
    </lineage>
</organism>
<name>A0A6H5GL88_9HEMI</name>
<accession>A0A6H5GL88</accession>
<dbReference type="AlphaFoldDB" id="A0A6H5GL88"/>
<keyword evidence="3" id="KW-1185">Reference proteome</keyword>
<gene>
    <name evidence="2" type="ORF">NTEN_LOCUS10274</name>
</gene>
<reference evidence="2 3" key="1">
    <citation type="submission" date="2020-02" db="EMBL/GenBank/DDBJ databases">
        <authorList>
            <person name="Ferguson B K."/>
        </authorList>
    </citation>
    <scope>NUCLEOTIDE SEQUENCE [LARGE SCALE GENOMIC DNA]</scope>
</reference>